<name>A0A2C9UYV8_MANES</name>
<organism evidence="1">
    <name type="scientific">Manihot esculenta</name>
    <name type="common">Cassava</name>
    <name type="synonym">Jatropha manihot</name>
    <dbReference type="NCBI Taxonomy" id="3983"/>
    <lineage>
        <taxon>Eukaryota</taxon>
        <taxon>Viridiplantae</taxon>
        <taxon>Streptophyta</taxon>
        <taxon>Embryophyta</taxon>
        <taxon>Tracheophyta</taxon>
        <taxon>Spermatophyta</taxon>
        <taxon>Magnoliopsida</taxon>
        <taxon>eudicotyledons</taxon>
        <taxon>Gunneridae</taxon>
        <taxon>Pentapetalae</taxon>
        <taxon>rosids</taxon>
        <taxon>fabids</taxon>
        <taxon>Malpighiales</taxon>
        <taxon>Euphorbiaceae</taxon>
        <taxon>Crotonoideae</taxon>
        <taxon>Manihoteae</taxon>
        <taxon>Manihot</taxon>
    </lineage>
</organism>
<dbReference type="EMBL" id="CM004397">
    <property type="protein sequence ID" value="OAY37057.1"/>
    <property type="molecule type" value="Genomic_DNA"/>
</dbReference>
<protein>
    <submittedName>
        <fullName evidence="1">Uncharacterized protein</fullName>
    </submittedName>
</protein>
<evidence type="ECO:0000313" key="1">
    <source>
        <dbReference type="EMBL" id="OAY37057.1"/>
    </source>
</evidence>
<accession>A0A2C9UYV8</accession>
<reference evidence="1" key="1">
    <citation type="submission" date="2016-02" db="EMBL/GenBank/DDBJ databases">
        <title>WGS assembly of Manihot esculenta.</title>
        <authorList>
            <person name="Bredeson J.V."/>
            <person name="Prochnik S.E."/>
            <person name="Lyons J.B."/>
            <person name="Schmutz J."/>
            <person name="Grimwood J."/>
            <person name="Vrebalov J."/>
            <person name="Bart R.S."/>
            <person name="Amuge T."/>
            <person name="Ferguson M.E."/>
            <person name="Green R."/>
            <person name="Putnam N."/>
            <person name="Stites J."/>
            <person name="Rounsley S."/>
            <person name="Rokhsar D.S."/>
        </authorList>
    </citation>
    <scope>NUCLEOTIDE SEQUENCE [LARGE SCALE GENOMIC DNA]</scope>
    <source>
        <tissue evidence="1">Leaf</tissue>
    </source>
</reference>
<sequence>MLSKPSEALFMLCLVQARLSDIAVMEIPLCFQFGVWYLLAAANQKDMTPAWCFGGINVSSRKYLT</sequence>
<gene>
    <name evidence="1" type="ORF">MANES_11G071300</name>
</gene>
<proteinExistence type="predicted"/>
<dbReference type="AlphaFoldDB" id="A0A2C9UYV8"/>